<feature type="transmembrane region" description="Helical" evidence="9">
    <location>
        <begin position="95"/>
        <end position="115"/>
    </location>
</feature>
<evidence type="ECO:0000313" key="12">
    <source>
        <dbReference type="Proteomes" id="UP000008143"/>
    </source>
</evidence>
<feature type="transmembrane region" description="Helical" evidence="9">
    <location>
        <begin position="179"/>
        <end position="197"/>
    </location>
</feature>
<reference evidence="13" key="1">
    <citation type="journal article" date="2002" name="Dev. Dyn.">
        <title>Genetic and genomic tools for Xenopus research: The NIH Xenopus initiative.</title>
        <authorList>
            <person name="Klein S.L."/>
            <person name="Strausberg R.L."/>
            <person name="Wagner L."/>
            <person name="Pontius J."/>
            <person name="Clifton S.W."/>
            <person name="Richardson P."/>
        </authorList>
    </citation>
    <scope>NUCLEOTIDE SEQUENCE</scope>
</reference>
<dbReference type="GO" id="GO:0009312">
    <property type="term" value="P:oligosaccharide biosynthetic process"/>
    <property type="evidence" value="ECO:0000318"/>
    <property type="project" value="GO_Central"/>
</dbReference>
<keyword evidence="2" id="KW-0813">Transport</keyword>
<dbReference type="RefSeq" id="NP_001016186.1">
    <property type="nucleotide sequence ID" value="NM_001016186.2"/>
</dbReference>
<evidence type="ECO:0000256" key="2">
    <source>
        <dbReference type="ARBA" id="ARBA00022448"/>
    </source>
</evidence>
<comment type="similarity">
    <text evidence="7 8">Belongs to the MPDU1 (TC 2.A.43.3) family.</text>
</comment>
<evidence type="ECO:0000256" key="3">
    <source>
        <dbReference type="ARBA" id="ARBA00022692"/>
    </source>
</evidence>
<accession>Q28FR0</accession>
<dbReference type="Proteomes" id="UP000008143">
    <property type="component" value="Chromosome 3"/>
</dbReference>
<reference evidence="11" key="2">
    <citation type="submission" date="2006-10" db="EMBL/GenBank/DDBJ databases">
        <authorList>
            <person name="Amaya E."/>
            <person name="Ashurst J.L."/>
            <person name="Bonfield J.K."/>
            <person name="Croning M.D.R."/>
            <person name="Chen C-K."/>
            <person name="Davies R.M."/>
            <person name="Francis M.D."/>
            <person name="Garrett N."/>
            <person name="Gilchrist M.J."/>
            <person name="Grafham D.V."/>
            <person name="McLaren S.R."/>
            <person name="Papalopulu N."/>
            <person name="Rogers J."/>
            <person name="Smith J.C."/>
            <person name="Taylor R.G."/>
            <person name="Voigt J."/>
            <person name="Zorn A.M."/>
        </authorList>
    </citation>
    <scope>NUCLEOTIDE SEQUENCE</scope>
</reference>
<keyword evidence="4" id="KW-0677">Repeat</keyword>
<dbReference type="EMBL" id="BC170681">
    <property type="protein sequence ID" value="AAI70681.1"/>
    <property type="molecule type" value="mRNA"/>
</dbReference>
<dbReference type="EMBL" id="CR761821">
    <property type="protein sequence ID" value="CAJ81608.1"/>
    <property type="molecule type" value="mRNA"/>
</dbReference>
<feature type="transmembrane region" description="Helical" evidence="9">
    <location>
        <begin position="127"/>
        <end position="149"/>
    </location>
</feature>
<comment type="subcellular location">
    <subcellularLocation>
        <location evidence="1 8">Membrane</location>
        <topology evidence="1 8">Multi-pass membrane protein</topology>
    </subcellularLocation>
</comment>
<dbReference type="GO" id="GO:0016020">
    <property type="term" value="C:membrane"/>
    <property type="evidence" value="ECO:0007669"/>
    <property type="project" value="UniProtKB-SubCell"/>
</dbReference>
<dbReference type="PANTHER" id="PTHR12226:SF2">
    <property type="entry name" value="MANNOSE-P-DOLICHOL UTILIZATION DEFECT 1 PROTEIN"/>
    <property type="match status" value="1"/>
</dbReference>
<evidence type="ECO:0000256" key="8">
    <source>
        <dbReference type="PIRNR" id="PIRNR023381"/>
    </source>
</evidence>
<keyword evidence="12" id="KW-1185">Reference proteome</keyword>
<organism evidence="11">
    <name type="scientific">Xenopus tropicalis</name>
    <name type="common">Western clawed frog</name>
    <name type="synonym">Silurana tropicalis</name>
    <dbReference type="NCBI Taxonomy" id="8364"/>
    <lineage>
        <taxon>Eukaryota</taxon>
        <taxon>Metazoa</taxon>
        <taxon>Chordata</taxon>
        <taxon>Craniata</taxon>
        <taxon>Vertebrata</taxon>
        <taxon>Euteleostomi</taxon>
        <taxon>Amphibia</taxon>
        <taxon>Batrachia</taxon>
        <taxon>Anura</taxon>
        <taxon>Pipoidea</taxon>
        <taxon>Pipidae</taxon>
        <taxon>Xenopodinae</taxon>
        <taxon>Xenopus</taxon>
        <taxon>Silurana</taxon>
    </lineage>
</organism>
<keyword evidence="5 8" id="KW-1133">Transmembrane helix</keyword>
<dbReference type="KEGG" id="xtr:548940"/>
<dbReference type="GeneID" id="548940"/>
<dbReference type="Gene3D" id="1.20.1280.290">
    <property type="match status" value="2"/>
</dbReference>
<evidence type="ECO:0000313" key="14">
    <source>
        <dbReference type="Xenbase" id="XB-GENE-6257496"/>
    </source>
</evidence>
<evidence type="ECO:0000313" key="13">
    <source>
        <dbReference type="RefSeq" id="NP_001016186.1"/>
    </source>
</evidence>
<dbReference type="Pfam" id="PF04193">
    <property type="entry name" value="PQ-loop"/>
    <property type="match status" value="2"/>
</dbReference>
<dbReference type="PIRSF" id="PIRSF023381">
    <property type="entry name" value="MannP-dilichol_defect-1p"/>
    <property type="match status" value="1"/>
</dbReference>
<proteinExistence type="evidence at transcript level"/>
<protein>
    <recommendedName>
        <fullName evidence="8">Mannose-P-dolichol utilization defect 1 protein homolog</fullName>
    </recommendedName>
</protein>
<dbReference type="AlphaFoldDB" id="Q28FR0"/>
<dbReference type="EMBL" id="BC170647">
    <property type="protein sequence ID" value="AAI70647.1"/>
    <property type="molecule type" value="mRNA"/>
</dbReference>
<evidence type="ECO:0000313" key="11">
    <source>
        <dbReference type="EMBL" id="CAJ81608.1"/>
    </source>
</evidence>
<evidence type="ECO:0000256" key="9">
    <source>
        <dbReference type="SAM" id="Phobius"/>
    </source>
</evidence>
<dbReference type="Xenbase" id="XB-GENE-6257496">
    <property type="gene designation" value="mpdu1"/>
</dbReference>
<name>Q28FR0_XENTR</name>
<feature type="transmembrane region" description="Helical" evidence="9">
    <location>
        <begin position="209"/>
        <end position="230"/>
    </location>
</feature>
<dbReference type="PANTHER" id="PTHR12226">
    <property type="entry name" value="MANNOSE-P-DOLICHOL UTILIZATION DEFECT 1 LEC35 -RELATED"/>
    <property type="match status" value="1"/>
</dbReference>
<reference evidence="10" key="3">
    <citation type="submission" date="2008-11" db="EMBL/GenBank/DDBJ databases">
        <authorList>
            <consortium name="NIH - Xenopus Gene Collection (XGC) project"/>
        </authorList>
    </citation>
    <scope>NUCLEOTIDE SEQUENCE [LARGE SCALE MRNA]</scope>
    <source>
        <tissue evidence="10">Neurula</tissue>
    </source>
</reference>
<evidence type="ECO:0000313" key="10">
    <source>
        <dbReference type="EMBL" id="AAI70647.1"/>
    </source>
</evidence>
<sequence length="249" mass="27012">METARGLLVPGILPERCFDEFFLRFNLLDVPCLKVALSKALGFGIIGGSMMVKIPQIVKIIRAGTAEGLSFKSILLELLALSGTMVYSITHGFPFSSWGEVLFLMLQTLTIGFLIQHLGGSTSTGILFLGGFFSLLAVCLSPVIPMAMITAMQATNVPAVVISRLIQASTNYRNGHTGQLSAVTMGLLFLGSLARIFTCTQETNDSLMLVTYVVSSACNGLIVGQLLYYWDARPAGKHKQQQQKKKKKN</sequence>
<dbReference type="InterPro" id="IPR006603">
    <property type="entry name" value="PQ-loop_rpt"/>
</dbReference>
<dbReference type="CTD" id="9526"/>
<evidence type="ECO:0000256" key="6">
    <source>
        <dbReference type="ARBA" id="ARBA00023136"/>
    </source>
</evidence>
<dbReference type="InterPro" id="IPR016817">
    <property type="entry name" value="MannP-dilichol_defect-1"/>
</dbReference>
<dbReference type="SMART" id="SM00679">
    <property type="entry name" value="CTNS"/>
    <property type="match status" value="2"/>
</dbReference>
<reference evidence="13" key="4">
    <citation type="submission" date="2025-04" db="UniProtKB">
        <authorList>
            <consortium name="RefSeq"/>
        </authorList>
    </citation>
    <scope>IDENTIFICATION</scope>
</reference>
<dbReference type="AGR" id="Xenbase:XB-GENE-6257496"/>
<evidence type="ECO:0000256" key="5">
    <source>
        <dbReference type="ARBA" id="ARBA00022989"/>
    </source>
</evidence>
<evidence type="ECO:0000256" key="4">
    <source>
        <dbReference type="ARBA" id="ARBA00022737"/>
    </source>
</evidence>
<evidence type="ECO:0000256" key="7">
    <source>
        <dbReference type="ARBA" id="ARBA00038475"/>
    </source>
</evidence>
<evidence type="ECO:0000256" key="1">
    <source>
        <dbReference type="ARBA" id="ARBA00004141"/>
    </source>
</evidence>
<keyword evidence="6 8" id="KW-0472">Membrane</keyword>
<dbReference type="OrthoDB" id="271506at2759"/>
<keyword evidence="3 8" id="KW-0812">Transmembrane</keyword>
<dbReference type="FunFam" id="1.20.1280.290:FF:000006">
    <property type="entry name" value="mannose-P-dolichol utilization defect 1 protein"/>
    <property type="match status" value="1"/>
</dbReference>
<gene>
    <name evidence="11 13 14" type="primary">mpdu1</name>
    <name evidence="13" type="synonym">cdgif</name>
    <name evidence="13" type="synonym">hbebp2bpa</name>
    <name evidence="13" type="synonym">lec35</name>
    <name evidence="10" type="synonym">LOC548940</name>
    <name evidence="13" type="synonym">my008</name>
    <name evidence="13" type="synonym">pp3958</name>
    <name evidence="13" type="synonym">pqlc5</name>
    <name evidence="11" type="ORF">TGas045b14.1-001</name>
</gene>
<dbReference type="OMA" id="LQVLYYW"/>